<dbReference type="EMBL" id="CM034413">
    <property type="protein sequence ID" value="KAJ0170530.1"/>
    <property type="molecule type" value="Genomic_DNA"/>
</dbReference>
<gene>
    <name evidence="1" type="ORF">K1T71_013901</name>
</gene>
<keyword evidence="2" id="KW-1185">Reference proteome</keyword>
<evidence type="ECO:0000313" key="1">
    <source>
        <dbReference type="EMBL" id="KAJ0170530.1"/>
    </source>
</evidence>
<organism evidence="1 2">
    <name type="scientific">Dendrolimus kikuchii</name>
    <dbReference type="NCBI Taxonomy" id="765133"/>
    <lineage>
        <taxon>Eukaryota</taxon>
        <taxon>Metazoa</taxon>
        <taxon>Ecdysozoa</taxon>
        <taxon>Arthropoda</taxon>
        <taxon>Hexapoda</taxon>
        <taxon>Insecta</taxon>
        <taxon>Pterygota</taxon>
        <taxon>Neoptera</taxon>
        <taxon>Endopterygota</taxon>
        <taxon>Lepidoptera</taxon>
        <taxon>Glossata</taxon>
        <taxon>Ditrysia</taxon>
        <taxon>Bombycoidea</taxon>
        <taxon>Lasiocampidae</taxon>
        <taxon>Dendrolimus</taxon>
    </lineage>
</organism>
<proteinExistence type="predicted"/>
<accession>A0ACC1CG96</accession>
<reference evidence="1 2" key="1">
    <citation type="journal article" date="2021" name="Front. Genet.">
        <title>Chromosome-Level Genome Assembly Reveals Significant Gene Expansion in the Toll and IMD Signaling Pathways of Dendrolimus kikuchii.</title>
        <authorList>
            <person name="Zhou J."/>
            <person name="Wu P."/>
            <person name="Xiong Z."/>
            <person name="Liu N."/>
            <person name="Zhao N."/>
            <person name="Ji M."/>
            <person name="Qiu Y."/>
            <person name="Yang B."/>
        </authorList>
    </citation>
    <scope>NUCLEOTIDE SEQUENCE [LARGE SCALE GENOMIC DNA]</scope>
    <source>
        <strain evidence="1">Ann1</strain>
    </source>
</reference>
<dbReference type="Proteomes" id="UP000824533">
    <property type="component" value="Linkage Group LG27"/>
</dbReference>
<sequence length="108" mass="12309">MFQIIIFGLFFNAVCGHSKVQTLQNEADMQSALIPQELNPEFTPNKDAPWRISLPIARIRRYAQLSADESVNVAHHLKKYTRIASCVVLIISAIVEIVLYTVDYYNNL</sequence>
<protein>
    <submittedName>
        <fullName evidence="1">Uncharacterized protein</fullName>
    </submittedName>
</protein>
<comment type="caution">
    <text evidence="1">The sequence shown here is derived from an EMBL/GenBank/DDBJ whole genome shotgun (WGS) entry which is preliminary data.</text>
</comment>
<evidence type="ECO:0000313" key="2">
    <source>
        <dbReference type="Proteomes" id="UP000824533"/>
    </source>
</evidence>
<name>A0ACC1CG96_9NEOP</name>